<dbReference type="GO" id="GO:0005829">
    <property type="term" value="C:cytosol"/>
    <property type="evidence" value="ECO:0007669"/>
    <property type="project" value="TreeGrafter"/>
</dbReference>
<dbReference type="GO" id="GO:0140663">
    <property type="term" value="F:ATP-dependent FeS chaperone activity"/>
    <property type="evidence" value="ECO:0007669"/>
    <property type="project" value="InterPro"/>
</dbReference>
<organism evidence="8 9">
    <name type="scientific">Megalodesulfovibrio gigas (strain ATCC 19364 / DSM 1382 / NCIMB 9332 / VKM B-1759)</name>
    <name type="common">Desulfovibrio gigas</name>
    <dbReference type="NCBI Taxonomy" id="1121448"/>
    <lineage>
        <taxon>Bacteria</taxon>
        <taxon>Pseudomonadati</taxon>
        <taxon>Thermodesulfobacteriota</taxon>
        <taxon>Desulfovibrionia</taxon>
        <taxon>Desulfovibrionales</taxon>
        <taxon>Desulfovibrionaceae</taxon>
        <taxon>Megalodesulfovibrio</taxon>
    </lineage>
</organism>
<keyword evidence="4 6" id="KW-0408">Iron</keyword>
<keyword evidence="2 6" id="KW-0547">Nucleotide-binding</keyword>
<feature type="region of interest" description="Disordered" evidence="7">
    <location>
        <begin position="1"/>
        <end position="21"/>
    </location>
</feature>
<dbReference type="HAMAP" id="MF_02040">
    <property type="entry name" value="Mrp_NBP35"/>
    <property type="match status" value="1"/>
</dbReference>
<dbReference type="KEGG" id="dgg:DGI_2237"/>
<dbReference type="PROSITE" id="PS01215">
    <property type="entry name" value="MRP"/>
    <property type="match status" value="1"/>
</dbReference>
<comment type="subunit">
    <text evidence="6">Homodimer.</text>
</comment>
<dbReference type="InterPro" id="IPR000808">
    <property type="entry name" value="Mrp-like_CS"/>
</dbReference>
<keyword evidence="6" id="KW-0378">Hydrolase</keyword>
<keyword evidence="9" id="KW-1185">Reference proteome</keyword>
<dbReference type="GO" id="GO:0051536">
    <property type="term" value="F:iron-sulfur cluster binding"/>
    <property type="evidence" value="ECO:0007669"/>
    <property type="project" value="UniProtKB-UniRule"/>
</dbReference>
<evidence type="ECO:0000313" key="9">
    <source>
        <dbReference type="Proteomes" id="UP000016587"/>
    </source>
</evidence>
<reference evidence="8 9" key="1">
    <citation type="journal article" date="2013" name="J. Bacteriol.">
        <title>Roles of HynAB and Ech, the only two hydrogenases found in the model sulfate reducer Desulfovibrio gigas.</title>
        <authorList>
            <person name="Morais-Silva F.O."/>
            <person name="Santos C.I."/>
            <person name="Rodrigues R."/>
            <person name="Pereira I.A."/>
            <person name="Rodrigues-Pousada C."/>
        </authorList>
    </citation>
    <scope>NUCLEOTIDE SEQUENCE [LARGE SCALE GENOMIC DNA]</scope>
    <source>
        <strain evidence="9">ATCC 19364 / DSM 1382 / NCIMB 9332 / VKM B-1759</strain>
    </source>
</reference>
<dbReference type="InterPro" id="IPR033756">
    <property type="entry name" value="YlxH/NBP35"/>
</dbReference>
<proteinExistence type="inferred from homology"/>
<sequence>MSEQCGGCPSQSQGCSPDSCGSKPLEALDPREEKLAKTLSRIKRLIVVLSGKGGVGKSTVAANLAVALSLAEKNVGLLDVDIHGPSVPRLFSLQGTQPHAETTHMEPVPWSKRLSLMSLGFMLPDAYQAVIWRGPVKMGAIRQFIEDVSWGELDYLVVDCPPGTGDEPLSVMQLLGQRAEAVIVTTPQAVAVDDVRRSVSFVHEMGNRVLGVVENMSGFVCSHCEQVTNIFSTGGGERLAAEMGVPFLGRIPLDPELARAGDEGYAFMKVHPEHPTAKAVQTVADAVLRG</sequence>
<evidence type="ECO:0000256" key="4">
    <source>
        <dbReference type="ARBA" id="ARBA00023004"/>
    </source>
</evidence>
<evidence type="ECO:0000256" key="3">
    <source>
        <dbReference type="ARBA" id="ARBA00022840"/>
    </source>
</evidence>
<protein>
    <recommendedName>
        <fullName evidence="6">Iron-sulfur cluster carrier protein</fullName>
    </recommendedName>
</protein>
<dbReference type="eggNOG" id="COG0489">
    <property type="taxonomic scope" value="Bacteria"/>
</dbReference>
<dbReference type="GO" id="GO:0016226">
    <property type="term" value="P:iron-sulfur cluster assembly"/>
    <property type="evidence" value="ECO:0007669"/>
    <property type="project" value="InterPro"/>
</dbReference>
<keyword evidence="1 6" id="KW-0479">Metal-binding</keyword>
<dbReference type="Gene3D" id="3.40.50.300">
    <property type="entry name" value="P-loop containing nucleotide triphosphate hydrolases"/>
    <property type="match status" value="1"/>
</dbReference>
<dbReference type="GO" id="GO:0016887">
    <property type="term" value="F:ATP hydrolysis activity"/>
    <property type="evidence" value="ECO:0007669"/>
    <property type="project" value="UniProtKB-UniRule"/>
</dbReference>
<evidence type="ECO:0000256" key="5">
    <source>
        <dbReference type="ARBA" id="ARBA00023014"/>
    </source>
</evidence>
<dbReference type="PANTHER" id="PTHR23264">
    <property type="entry name" value="NUCLEOTIDE-BINDING PROTEIN NBP35 YEAST -RELATED"/>
    <property type="match status" value="1"/>
</dbReference>
<dbReference type="PANTHER" id="PTHR23264:SF19">
    <property type="entry name" value="CYTOSOLIC FE-S CLUSTER ASSEMBLY FACTOR NUBP2"/>
    <property type="match status" value="1"/>
</dbReference>
<dbReference type="SUPFAM" id="SSF52540">
    <property type="entry name" value="P-loop containing nucleoside triphosphate hydrolases"/>
    <property type="match status" value="1"/>
</dbReference>
<evidence type="ECO:0000256" key="6">
    <source>
        <dbReference type="HAMAP-Rule" id="MF_02040"/>
    </source>
</evidence>
<dbReference type="RefSeq" id="WP_021760938.1">
    <property type="nucleotide sequence ID" value="NC_022444.1"/>
</dbReference>
<comment type="function">
    <text evidence="6">Binds and transfers iron-sulfur (Fe-S) clusters to target apoproteins. Can hydrolyze ATP.</text>
</comment>
<dbReference type="HOGENOM" id="CLU_024839_0_1_7"/>
<keyword evidence="5 6" id="KW-0411">Iron-sulfur</keyword>
<evidence type="ECO:0000256" key="7">
    <source>
        <dbReference type="SAM" id="MobiDB-lite"/>
    </source>
</evidence>
<comment type="similarity">
    <text evidence="6">Belongs to the Mrp/NBP35 ATP-binding proteins family.</text>
</comment>
<dbReference type="PATRIC" id="fig|1121448.10.peg.2190"/>
<evidence type="ECO:0000313" key="8">
    <source>
        <dbReference type="EMBL" id="AGW13992.1"/>
    </source>
</evidence>
<dbReference type="EMBL" id="CP006585">
    <property type="protein sequence ID" value="AGW13992.1"/>
    <property type="molecule type" value="Genomic_DNA"/>
</dbReference>
<dbReference type="InterPro" id="IPR027417">
    <property type="entry name" value="P-loop_NTPase"/>
</dbReference>
<dbReference type="GO" id="GO:0046872">
    <property type="term" value="F:metal ion binding"/>
    <property type="evidence" value="ECO:0007669"/>
    <property type="project" value="UniProtKB-KW"/>
</dbReference>
<dbReference type="GO" id="GO:0005524">
    <property type="term" value="F:ATP binding"/>
    <property type="evidence" value="ECO:0007669"/>
    <property type="project" value="UniProtKB-UniRule"/>
</dbReference>
<evidence type="ECO:0000256" key="2">
    <source>
        <dbReference type="ARBA" id="ARBA00022741"/>
    </source>
</evidence>
<name>T2GDK7_MEGG1</name>
<dbReference type="OrthoDB" id="9809679at2"/>
<feature type="compositionally biased region" description="Polar residues" evidence="7">
    <location>
        <begin position="1"/>
        <end position="16"/>
    </location>
</feature>
<dbReference type="CDD" id="cd02037">
    <property type="entry name" value="Mrp_NBP35"/>
    <property type="match status" value="1"/>
</dbReference>
<keyword evidence="3 6" id="KW-0067">ATP-binding</keyword>
<dbReference type="Pfam" id="PF10609">
    <property type="entry name" value="ParA"/>
    <property type="match status" value="1"/>
</dbReference>
<dbReference type="STRING" id="1121448.DGI_2237"/>
<gene>
    <name evidence="8" type="ORF">DGI_2237</name>
</gene>
<dbReference type="InterPro" id="IPR019591">
    <property type="entry name" value="Mrp/NBP35_ATP-bd"/>
</dbReference>
<dbReference type="FunFam" id="3.40.50.300:FF:001119">
    <property type="entry name" value="Iron-sulfur cluster carrier protein"/>
    <property type="match status" value="1"/>
</dbReference>
<reference evidence="9" key="2">
    <citation type="submission" date="2013-07" db="EMBL/GenBank/DDBJ databases">
        <authorList>
            <person name="Morais-Silva F.O."/>
            <person name="Rezende A.M."/>
            <person name="Pimentel C."/>
            <person name="Resende D.M."/>
            <person name="Santos C.I."/>
            <person name="Clemente C."/>
            <person name="de Oliveira L.M."/>
            <person name="da Silva S.M."/>
            <person name="Costa D.A."/>
            <person name="Varela-Raposo A."/>
            <person name="Horacio E.C.A."/>
            <person name="Matos M."/>
            <person name="Flores O."/>
            <person name="Ruiz J.C."/>
            <person name="Rodrigues-Pousada C."/>
        </authorList>
    </citation>
    <scope>NUCLEOTIDE SEQUENCE [LARGE SCALE GENOMIC DNA]</scope>
    <source>
        <strain evidence="9">ATCC 19364 / DSM 1382 / NCIMB 9332 / VKM B-1759</strain>
    </source>
</reference>
<feature type="binding site" evidence="6">
    <location>
        <begin position="51"/>
        <end position="58"/>
    </location>
    <ligand>
        <name>ATP</name>
        <dbReference type="ChEBI" id="CHEBI:30616"/>
    </ligand>
</feature>
<dbReference type="AlphaFoldDB" id="T2GDK7"/>
<evidence type="ECO:0000256" key="1">
    <source>
        <dbReference type="ARBA" id="ARBA00022723"/>
    </source>
</evidence>
<accession>T2GDK7</accession>
<dbReference type="Proteomes" id="UP000016587">
    <property type="component" value="Chromosome"/>
</dbReference>